<dbReference type="Pfam" id="PF04055">
    <property type="entry name" value="Radical_SAM"/>
    <property type="match status" value="1"/>
</dbReference>
<dbReference type="EMBL" id="JAGSSW010000001">
    <property type="protein sequence ID" value="MBR8463152.1"/>
    <property type="molecule type" value="Genomic_DNA"/>
</dbReference>
<dbReference type="SFLD" id="SFLDG01083">
    <property type="entry name" value="Uncharacterised_Radical_SAM_Su"/>
    <property type="match status" value="1"/>
</dbReference>
<evidence type="ECO:0000259" key="7">
    <source>
        <dbReference type="PROSITE" id="PS51918"/>
    </source>
</evidence>
<keyword evidence="6" id="KW-0411">Iron-sulfur</keyword>
<proteinExistence type="predicted"/>
<comment type="caution">
    <text evidence="8">The sequence shown here is derived from an EMBL/GenBank/DDBJ whole genome shotgun (WGS) entry which is preliminary data.</text>
</comment>
<gene>
    <name evidence="8" type="ORF">KDD93_01005</name>
</gene>
<dbReference type="Proteomes" id="UP000682951">
    <property type="component" value="Unassembled WGS sequence"/>
</dbReference>
<keyword evidence="4" id="KW-0479">Metal-binding</keyword>
<dbReference type="CDD" id="cd01335">
    <property type="entry name" value="Radical_SAM"/>
    <property type="match status" value="1"/>
</dbReference>
<evidence type="ECO:0000256" key="4">
    <source>
        <dbReference type="ARBA" id="ARBA00022723"/>
    </source>
</evidence>
<feature type="domain" description="Radical SAM core" evidence="7">
    <location>
        <begin position="9"/>
        <end position="246"/>
    </location>
</feature>
<dbReference type="InterPro" id="IPR040084">
    <property type="entry name" value="GTPase_Obg"/>
</dbReference>
<keyword evidence="9" id="KW-1185">Reference proteome</keyword>
<dbReference type="InterPro" id="IPR058240">
    <property type="entry name" value="rSAM_sf"/>
</dbReference>
<dbReference type="SUPFAM" id="SSF102114">
    <property type="entry name" value="Radical SAM enzymes"/>
    <property type="match status" value="1"/>
</dbReference>
<accession>A0ABS5HHT8</accession>
<dbReference type="PANTHER" id="PTHR43787">
    <property type="entry name" value="FEMO COFACTOR BIOSYNTHESIS PROTEIN NIFB-RELATED"/>
    <property type="match status" value="1"/>
</dbReference>
<keyword evidence="3" id="KW-0949">S-adenosyl-L-methionine</keyword>
<dbReference type="SFLD" id="SFLDS00029">
    <property type="entry name" value="Radical_SAM"/>
    <property type="match status" value="1"/>
</dbReference>
<dbReference type="InterPro" id="IPR013785">
    <property type="entry name" value="Aldolase_TIM"/>
</dbReference>
<comment type="cofactor">
    <cofactor evidence="1">
        <name>[4Fe-4S] cluster</name>
        <dbReference type="ChEBI" id="CHEBI:49883"/>
    </cofactor>
</comment>
<dbReference type="Gene3D" id="3.20.20.70">
    <property type="entry name" value="Aldolase class I"/>
    <property type="match status" value="1"/>
</dbReference>
<dbReference type="RefSeq" id="WP_212141522.1">
    <property type="nucleotide sequence ID" value="NZ_JAGSSW010000001.1"/>
</dbReference>
<dbReference type="PROSITE" id="PS51918">
    <property type="entry name" value="RADICAL_SAM"/>
    <property type="match status" value="1"/>
</dbReference>
<name>A0ABS5HHT8_9BACT</name>
<evidence type="ECO:0000313" key="8">
    <source>
        <dbReference type="EMBL" id="MBR8463152.1"/>
    </source>
</evidence>
<evidence type="ECO:0000256" key="5">
    <source>
        <dbReference type="ARBA" id="ARBA00023004"/>
    </source>
</evidence>
<evidence type="ECO:0000256" key="1">
    <source>
        <dbReference type="ARBA" id="ARBA00001966"/>
    </source>
</evidence>
<dbReference type="PANTHER" id="PTHR43787:SF11">
    <property type="entry name" value="UPF0026 PROTEIN SLR1464"/>
    <property type="match status" value="1"/>
</dbReference>
<keyword evidence="5" id="KW-0408">Iron</keyword>
<evidence type="ECO:0000256" key="3">
    <source>
        <dbReference type="ARBA" id="ARBA00022691"/>
    </source>
</evidence>
<dbReference type="InterPro" id="IPR007197">
    <property type="entry name" value="rSAM"/>
</dbReference>
<keyword evidence="2" id="KW-0004">4Fe-4S</keyword>
<protein>
    <submittedName>
        <fullName evidence="8">Radical SAM protein</fullName>
    </submittedName>
</protein>
<evidence type="ECO:0000313" key="9">
    <source>
        <dbReference type="Proteomes" id="UP000682951"/>
    </source>
</evidence>
<sequence length="301" mass="33438">MVFGPINSRRFGISLGVDLSPLSKSCNFDCIYCELTAQKPTNIIPNPPSVKQIVNEVTNALKIHSNTEVITLTANGEPTLYPNLKELVSELNLIKRDKKLLILSNGTGVLKDEVCDALMDIDIVKFSLDSAVQKTFKKIDRGSKEILVDELVTKMAEFRCKFKGELVLEVLVVAGLNDTLDEFRALNLAINRIAPHRVDISSIDRPPAYPVKGVSSKVLHELSAQISGIPVVVVTTKNINEQMDFSKDEILQMLLRRPQSEANVADNFSQISKQNLAELLADDKIYKTQVAGVNFYRVKNL</sequence>
<evidence type="ECO:0000256" key="2">
    <source>
        <dbReference type="ARBA" id="ARBA00022485"/>
    </source>
</evidence>
<reference evidence="8 9" key="1">
    <citation type="submission" date="2021-04" db="EMBL/GenBank/DDBJ databases">
        <title>Molecular and phenotypic characterization and identification of bacterial isolates recovered from the Anatolian ground squirrels (Spermophilus xanthoprymnus) and which have the potential to form a new species in the Campylobacter genus.</title>
        <authorList>
            <person name="Aydin F."/>
            <person name="Abay S."/>
            <person name="Kayman T."/>
            <person name="Karakaya E."/>
            <person name="Mustak H.K."/>
            <person name="Mustak I.B."/>
            <person name="Bilgin N."/>
            <person name="Duzler A."/>
            <person name="Sahin O."/>
            <person name="Guran O."/>
            <person name="Saticioglu I.B."/>
        </authorList>
    </citation>
    <scope>NUCLEOTIDE SEQUENCE [LARGE SCALE GENOMIC DNA]</scope>
    <source>
        <strain evidence="9">faydin-G24</strain>
    </source>
</reference>
<organism evidence="8 9">
    <name type="scientific">Campylobacter anatolicus</name>
    <dbReference type="NCBI Taxonomy" id="2829105"/>
    <lineage>
        <taxon>Bacteria</taxon>
        <taxon>Pseudomonadati</taxon>
        <taxon>Campylobacterota</taxon>
        <taxon>Epsilonproteobacteria</taxon>
        <taxon>Campylobacterales</taxon>
        <taxon>Campylobacteraceae</taxon>
        <taxon>Campylobacter</taxon>
    </lineage>
</organism>
<evidence type="ECO:0000256" key="6">
    <source>
        <dbReference type="ARBA" id="ARBA00023014"/>
    </source>
</evidence>